<reference evidence="1 2" key="1">
    <citation type="submission" date="2019-02" db="EMBL/GenBank/DDBJ databases">
        <title>Shewanella sp. D4-2 isolated from Dokdo Island.</title>
        <authorList>
            <person name="Baek K."/>
        </authorList>
    </citation>
    <scope>NUCLEOTIDE SEQUENCE [LARGE SCALE GENOMIC DNA]</scope>
    <source>
        <strain evidence="1 2">D4-2</strain>
    </source>
</reference>
<dbReference type="OrthoDB" id="200333at135622"/>
<accession>A0A411PGY2</accession>
<proteinExistence type="predicted"/>
<sequence length="215" mass="24657">MGGRFEGVDNCYDSLIEGHIPIVDVSDYDDFPEDAKALQAKIYDNLDEHIQINIEKLFQDSSRNFAFIAQQNERLYGQLAFHLISPLKLQDYFEQMHYNVVNPILTAVENHEKEDVLFLSSFHSSKKSVFLSFVKTVIETALGFSKIPKYTFVRLYGDPSNNLVVEHLDPTLISTGGRKYARVKLHNKNYDWLGYLIPTHLLLLGYGAVLEELSH</sequence>
<dbReference type="EMBL" id="CP036200">
    <property type="protein sequence ID" value="QBF82630.1"/>
    <property type="molecule type" value="Genomic_DNA"/>
</dbReference>
<dbReference type="AlphaFoldDB" id="A0A411PGY2"/>
<name>A0A411PGY2_9GAMM</name>
<dbReference type="KEGG" id="smai:EXU30_07945"/>
<protein>
    <submittedName>
        <fullName evidence="1">Uncharacterized protein</fullName>
    </submittedName>
</protein>
<evidence type="ECO:0000313" key="2">
    <source>
        <dbReference type="Proteomes" id="UP000291106"/>
    </source>
</evidence>
<dbReference type="Proteomes" id="UP000291106">
    <property type="component" value="Chromosome"/>
</dbReference>
<evidence type="ECO:0000313" key="1">
    <source>
        <dbReference type="EMBL" id="QBF82630.1"/>
    </source>
</evidence>
<dbReference type="RefSeq" id="WP_130598949.1">
    <property type="nucleotide sequence ID" value="NZ_CP036200.1"/>
</dbReference>
<organism evidence="1 2">
    <name type="scientific">Shewanella maritima</name>
    <dbReference type="NCBI Taxonomy" id="2520507"/>
    <lineage>
        <taxon>Bacteria</taxon>
        <taxon>Pseudomonadati</taxon>
        <taxon>Pseudomonadota</taxon>
        <taxon>Gammaproteobacteria</taxon>
        <taxon>Alteromonadales</taxon>
        <taxon>Shewanellaceae</taxon>
        <taxon>Shewanella</taxon>
    </lineage>
</organism>
<gene>
    <name evidence="1" type="ORF">EXU30_07945</name>
</gene>
<keyword evidence="2" id="KW-1185">Reference proteome</keyword>